<proteinExistence type="predicted"/>
<reference evidence="3" key="1">
    <citation type="submission" date="2014-11" db="EMBL/GenBank/DDBJ databases">
        <authorList>
            <person name="Otto D Thomas"/>
            <person name="Naeem Raeece"/>
        </authorList>
    </citation>
    <scope>NUCLEOTIDE SEQUENCE</scope>
</reference>
<organism evidence="3">
    <name type="scientific">Chromera velia CCMP2878</name>
    <dbReference type="NCBI Taxonomy" id="1169474"/>
    <lineage>
        <taxon>Eukaryota</taxon>
        <taxon>Sar</taxon>
        <taxon>Alveolata</taxon>
        <taxon>Colpodellida</taxon>
        <taxon>Chromeraceae</taxon>
        <taxon>Chromera</taxon>
    </lineage>
</organism>
<gene>
    <name evidence="3" type="ORF">Cvel_16664</name>
</gene>
<dbReference type="VEuPathDB" id="CryptoDB:Cvel_16664"/>
<name>A0A0G4FF69_9ALVE</name>
<protein>
    <submittedName>
        <fullName evidence="3">Uncharacterized protein</fullName>
    </submittedName>
</protein>
<feature type="compositionally biased region" description="Pro residues" evidence="1">
    <location>
        <begin position="227"/>
        <end position="253"/>
    </location>
</feature>
<feature type="signal peptide" evidence="2">
    <location>
        <begin position="1"/>
        <end position="30"/>
    </location>
</feature>
<dbReference type="AlphaFoldDB" id="A0A0G4FF69"/>
<evidence type="ECO:0000256" key="2">
    <source>
        <dbReference type="SAM" id="SignalP"/>
    </source>
</evidence>
<accession>A0A0G4FF69</accession>
<feature type="compositionally biased region" description="Low complexity" evidence="1">
    <location>
        <begin position="278"/>
        <end position="288"/>
    </location>
</feature>
<feature type="chain" id="PRO_5005188520" evidence="2">
    <location>
        <begin position="31"/>
        <end position="306"/>
    </location>
</feature>
<dbReference type="EMBL" id="CDMZ01000323">
    <property type="protein sequence ID" value="CEM11806.1"/>
    <property type="molecule type" value="Genomic_DNA"/>
</dbReference>
<evidence type="ECO:0000256" key="1">
    <source>
        <dbReference type="SAM" id="MobiDB-lite"/>
    </source>
</evidence>
<feature type="compositionally biased region" description="Pro residues" evidence="1">
    <location>
        <begin position="267"/>
        <end position="277"/>
    </location>
</feature>
<sequence>MCRALFRAQWRSLVALFCSVLILICHQGRGLILDRENQARSCRDYNKEEYLSPNAQFVCCQSRASTELSARVGTECPDNLPGNSAIEQYWKCSTSHSQGITLPHAVRFCRAWAEDMPHLLQMRNGFFVKLDGRGAQEGEGVCCSRKKVHLRDPQQSSAGGTVAEGLQMKVKNAPLPPPLSQDEATGLLKSQEGGRPKSFEISGLMNKFADKLKKFGKREKAPNWLEPLPPPPPPPLSRKPLPPPNAPPPPPLVPGDQPGAAVVSSGLPPPPLPPPPLSSSAVSHSTPPLEDEEYVALPAAWAHTQH</sequence>
<keyword evidence="2" id="KW-0732">Signal</keyword>
<evidence type="ECO:0000313" key="3">
    <source>
        <dbReference type="EMBL" id="CEM11806.1"/>
    </source>
</evidence>
<feature type="region of interest" description="Disordered" evidence="1">
    <location>
        <begin position="219"/>
        <end position="291"/>
    </location>
</feature>